<keyword evidence="2" id="KW-1185">Reference proteome</keyword>
<proteinExistence type="predicted"/>
<gene>
    <name evidence="1" type="ORF">PECAL_6P05350</name>
</gene>
<protein>
    <recommendedName>
        <fullName evidence="3">Sulfotransferase</fullName>
    </recommendedName>
</protein>
<evidence type="ECO:0000313" key="2">
    <source>
        <dbReference type="Proteomes" id="UP000789595"/>
    </source>
</evidence>
<feature type="non-terminal residue" evidence="1">
    <location>
        <position position="1"/>
    </location>
</feature>
<dbReference type="AlphaFoldDB" id="A0A8J2X4H7"/>
<evidence type="ECO:0000313" key="1">
    <source>
        <dbReference type="EMBL" id="CAH0378934.1"/>
    </source>
</evidence>
<name>A0A8J2X4H7_9STRA</name>
<dbReference type="EMBL" id="CAKKNE010000006">
    <property type="protein sequence ID" value="CAH0378934.1"/>
    <property type="molecule type" value="Genomic_DNA"/>
</dbReference>
<organism evidence="1 2">
    <name type="scientific">Pelagomonas calceolata</name>
    <dbReference type="NCBI Taxonomy" id="35677"/>
    <lineage>
        <taxon>Eukaryota</taxon>
        <taxon>Sar</taxon>
        <taxon>Stramenopiles</taxon>
        <taxon>Ochrophyta</taxon>
        <taxon>Pelagophyceae</taxon>
        <taxon>Pelagomonadales</taxon>
        <taxon>Pelagomonadaceae</taxon>
        <taxon>Pelagomonas</taxon>
    </lineage>
</organism>
<accession>A0A8J2X4H7</accession>
<dbReference type="Proteomes" id="UP000789595">
    <property type="component" value="Unassembled WGS sequence"/>
</dbReference>
<evidence type="ECO:0008006" key="3">
    <source>
        <dbReference type="Google" id="ProtNLM"/>
    </source>
</evidence>
<sequence length="373" mass="40497">RIIGGHRQTLASGPSIGYWPNVNARRRCSATGIKGLPLPLDICRHPQGSLRGAMLRFLVATTAAAAANVAVPRLEANDSVARDATPIEGRVPPEPERSVSVELDVNGVKHTVTVPAGLLENTTASSEVLETQLSTLSDDPSTWIGEGCASARCVTAVVLAELRRRTRPRPTLRYLRVSKTASCVLFEALGDARRRDPATCGLELWLSGHHEVTRDDVPQNDPVFVTLRDPCERLASLYDHLRRSSPPGHAIHSFRNAAAWGNHLLSSGESIEAWGPPGFTRPQRDYVESGQGGAEAEIACLPTLRRDVERILAAHAPGCRLGELETDNPACDRQLEPRPRPTAAVCDAAAMIYPGDTALWRRHCVPEKKEVDL</sequence>
<reference evidence="1" key="1">
    <citation type="submission" date="2021-11" db="EMBL/GenBank/DDBJ databases">
        <authorList>
            <consortium name="Genoscope - CEA"/>
            <person name="William W."/>
        </authorList>
    </citation>
    <scope>NUCLEOTIDE SEQUENCE</scope>
</reference>
<comment type="caution">
    <text evidence="1">The sequence shown here is derived from an EMBL/GenBank/DDBJ whole genome shotgun (WGS) entry which is preliminary data.</text>
</comment>